<evidence type="ECO:0000313" key="11">
    <source>
        <dbReference type="EMBL" id="KFI39758.1"/>
    </source>
</evidence>
<keyword evidence="7 8" id="KW-0472">Membrane</keyword>
<name>A0A086YZQ8_9BIFI</name>
<dbReference type="GO" id="GO:0005886">
    <property type="term" value="C:plasma membrane"/>
    <property type="evidence" value="ECO:0007669"/>
    <property type="project" value="TreeGrafter"/>
</dbReference>
<evidence type="ECO:0000256" key="6">
    <source>
        <dbReference type="ARBA" id="ARBA00023065"/>
    </source>
</evidence>
<feature type="transmembrane region" description="Helical" evidence="8">
    <location>
        <begin position="142"/>
        <end position="162"/>
    </location>
</feature>
<evidence type="ECO:0000256" key="5">
    <source>
        <dbReference type="ARBA" id="ARBA00022989"/>
    </source>
</evidence>
<comment type="caution">
    <text evidence="11">The sequence shown here is derived from an EMBL/GenBank/DDBJ whole genome shotgun (WGS) entry which is preliminary data.</text>
</comment>
<dbReference type="Gene3D" id="3.30.70.1350">
    <property type="entry name" value="Cation efflux protein, cytoplasmic domain"/>
    <property type="match status" value="1"/>
</dbReference>
<dbReference type="AlphaFoldDB" id="A0A086YZQ8"/>
<comment type="subcellular location">
    <subcellularLocation>
        <location evidence="1">Membrane</location>
        <topology evidence="1">Multi-pass membrane protein</topology>
    </subcellularLocation>
</comment>
<dbReference type="PANTHER" id="PTHR11562">
    <property type="entry name" value="CATION EFFLUX PROTEIN/ ZINC TRANSPORTER"/>
    <property type="match status" value="1"/>
</dbReference>
<evidence type="ECO:0000313" key="12">
    <source>
        <dbReference type="Proteomes" id="UP000029015"/>
    </source>
</evidence>
<dbReference type="EMBL" id="JGYK01000001">
    <property type="protein sequence ID" value="KFI39758.1"/>
    <property type="molecule type" value="Genomic_DNA"/>
</dbReference>
<feature type="domain" description="Cation efflux protein transmembrane" evidence="9">
    <location>
        <begin position="38"/>
        <end position="231"/>
    </location>
</feature>
<evidence type="ECO:0000256" key="3">
    <source>
        <dbReference type="ARBA" id="ARBA00022448"/>
    </source>
</evidence>
<dbReference type="NCBIfam" id="TIGR01297">
    <property type="entry name" value="CDF"/>
    <property type="match status" value="1"/>
</dbReference>
<proteinExistence type="inferred from homology"/>
<organism evidence="11 12">
    <name type="scientific">Bifidobacterium actinocoloniiforme DSM 22766</name>
    <dbReference type="NCBI Taxonomy" id="1437605"/>
    <lineage>
        <taxon>Bacteria</taxon>
        <taxon>Bacillati</taxon>
        <taxon>Actinomycetota</taxon>
        <taxon>Actinomycetes</taxon>
        <taxon>Bifidobacteriales</taxon>
        <taxon>Bifidobacteriaceae</taxon>
        <taxon>Bifidobacterium</taxon>
    </lineage>
</organism>
<reference evidence="11 12" key="1">
    <citation type="submission" date="2014-03" db="EMBL/GenBank/DDBJ databases">
        <title>Genomics of Bifidobacteria.</title>
        <authorList>
            <person name="Ventura M."/>
            <person name="Milani C."/>
            <person name="Lugli G.A."/>
        </authorList>
    </citation>
    <scope>NUCLEOTIDE SEQUENCE [LARGE SCALE GENOMIC DNA]</scope>
    <source>
        <strain evidence="11 12">DSM 22766</strain>
    </source>
</reference>
<protein>
    <submittedName>
        <fullName evidence="11">Cation efflux protein</fullName>
    </submittedName>
</protein>
<dbReference type="InterPro" id="IPR002524">
    <property type="entry name" value="Cation_efflux"/>
</dbReference>
<feature type="transmembrane region" description="Helical" evidence="8">
    <location>
        <begin position="67"/>
        <end position="87"/>
    </location>
</feature>
<feature type="domain" description="Cation efflux protein cytoplasmic" evidence="10">
    <location>
        <begin position="235"/>
        <end position="314"/>
    </location>
</feature>
<dbReference type="InterPro" id="IPR036837">
    <property type="entry name" value="Cation_efflux_CTD_sf"/>
</dbReference>
<gene>
    <name evidence="11" type="ORF">BACT_0458</name>
</gene>
<dbReference type="eggNOG" id="COG1230">
    <property type="taxonomic scope" value="Bacteria"/>
</dbReference>
<keyword evidence="12" id="KW-1185">Reference proteome</keyword>
<sequence>MARTHQCTDRTAADSAQAGAGGGHVGLLAAKKHSRRLMVTLSLSASVFLVEVVGAAMTHSLALSVDAAHMVTDIATLGASTLTAVLMQRRPTARRTWGWARLEVITAAVGSMVLFVVGVYALVEAGRRLFGAEAHQVRTPAFLLFFGVVGVLANLSSLLVLFRQRGDNLNMKAAFLEVMNDALGSFAVVVSAVVLLLTGWGAFDAVAGGVIALMMIPRSLSLLVSSVKVLLEQTPDDLDMDEVRRHLEGVPGVVSVHDLHASAVSTGMTQLSAHVTVETGTTMRKACEIMESMQECLRKHFPISVEHTTFQIEPQGYREDAGEHLEM</sequence>
<evidence type="ECO:0000256" key="2">
    <source>
        <dbReference type="ARBA" id="ARBA00008873"/>
    </source>
</evidence>
<dbReference type="Proteomes" id="UP000029015">
    <property type="component" value="Unassembled WGS sequence"/>
</dbReference>
<evidence type="ECO:0000259" key="9">
    <source>
        <dbReference type="Pfam" id="PF01545"/>
    </source>
</evidence>
<feature type="transmembrane region" description="Helical" evidence="8">
    <location>
        <begin position="99"/>
        <end position="122"/>
    </location>
</feature>
<evidence type="ECO:0000256" key="8">
    <source>
        <dbReference type="SAM" id="Phobius"/>
    </source>
</evidence>
<dbReference type="InterPro" id="IPR058533">
    <property type="entry name" value="Cation_efflux_TM"/>
</dbReference>
<accession>A0A086YZQ8</accession>
<evidence type="ECO:0000256" key="4">
    <source>
        <dbReference type="ARBA" id="ARBA00022692"/>
    </source>
</evidence>
<feature type="transmembrane region" description="Helical" evidence="8">
    <location>
        <begin position="183"/>
        <end position="203"/>
    </location>
</feature>
<dbReference type="RefSeq" id="WP_081924813.1">
    <property type="nucleotide sequence ID" value="NZ_CP011786.1"/>
</dbReference>
<comment type="similarity">
    <text evidence="2">Belongs to the cation diffusion facilitator (CDF) transporter (TC 2.A.4) family. SLC30A subfamily.</text>
</comment>
<keyword evidence="4 8" id="KW-0812">Transmembrane</keyword>
<evidence type="ECO:0000256" key="1">
    <source>
        <dbReference type="ARBA" id="ARBA00004141"/>
    </source>
</evidence>
<dbReference type="InterPro" id="IPR050681">
    <property type="entry name" value="CDF/SLC30A"/>
</dbReference>
<dbReference type="InterPro" id="IPR027469">
    <property type="entry name" value="Cation_efflux_TMD_sf"/>
</dbReference>
<keyword evidence="5 8" id="KW-1133">Transmembrane helix</keyword>
<dbReference type="Pfam" id="PF16916">
    <property type="entry name" value="ZT_dimer"/>
    <property type="match status" value="1"/>
</dbReference>
<feature type="transmembrane region" description="Helical" evidence="8">
    <location>
        <begin position="37"/>
        <end position="61"/>
    </location>
</feature>
<dbReference type="Gene3D" id="1.20.1510.10">
    <property type="entry name" value="Cation efflux protein transmembrane domain"/>
    <property type="match status" value="1"/>
</dbReference>
<dbReference type="SUPFAM" id="SSF160240">
    <property type="entry name" value="Cation efflux protein cytoplasmic domain-like"/>
    <property type="match status" value="1"/>
</dbReference>
<dbReference type="Pfam" id="PF01545">
    <property type="entry name" value="Cation_efflux"/>
    <property type="match status" value="1"/>
</dbReference>
<dbReference type="STRING" id="1437605.AB656_00915"/>
<dbReference type="InterPro" id="IPR027470">
    <property type="entry name" value="Cation_efflux_CTD"/>
</dbReference>
<dbReference type="GO" id="GO:0005385">
    <property type="term" value="F:zinc ion transmembrane transporter activity"/>
    <property type="evidence" value="ECO:0007669"/>
    <property type="project" value="TreeGrafter"/>
</dbReference>
<dbReference type="PANTHER" id="PTHR11562:SF17">
    <property type="entry name" value="RE54080P-RELATED"/>
    <property type="match status" value="1"/>
</dbReference>
<evidence type="ECO:0000259" key="10">
    <source>
        <dbReference type="Pfam" id="PF16916"/>
    </source>
</evidence>
<keyword evidence="3" id="KW-0813">Transport</keyword>
<dbReference type="SUPFAM" id="SSF161111">
    <property type="entry name" value="Cation efflux protein transmembrane domain-like"/>
    <property type="match status" value="1"/>
</dbReference>
<evidence type="ECO:0000256" key="7">
    <source>
        <dbReference type="ARBA" id="ARBA00023136"/>
    </source>
</evidence>
<keyword evidence="6" id="KW-0406">Ion transport</keyword>
<dbReference type="OrthoDB" id="9809646at2"/>